<feature type="domain" description="Siphovirus-type tail component C-terminal" evidence="1">
    <location>
        <begin position="208"/>
        <end position="308"/>
    </location>
</feature>
<name>A0A918CIK8_9ACTN</name>
<protein>
    <recommendedName>
        <fullName evidence="1">Siphovirus-type tail component C-terminal domain-containing protein</fullName>
    </recommendedName>
</protein>
<reference evidence="2" key="1">
    <citation type="journal article" date="2014" name="Int. J. Syst. Evol. Microbiol.">
        <title>Complete genome sequence of Corynebacterium casei LMG S-19264T (=DSM 44701T), isolated from a smear-ripened cheese.</title>
        <authorList>
            <consortium name="US DOE Joint Genome Institute (JGI-PGF)"/>
            <person name="Walter F."/>
            <person name="Albersmeier A."/>
            <person name="Kalinowski J."/>
            <person name="Ruckert C."/>
        </authorList>
    </citation>
    <scope>NUCLEOTIDE SEQUENCE</scope>
    <source>
        <strain evidence="2">JCM 4346</strain>
    </source>
</reference>
<reference evidence="2" key="2">
    <citation type="submission" date="2020-09" db="EMBL/GenBank/DDBJ databases">
        <authorList>
            <person name="Sun Q."/>
            <person name="Ohkuma M."/>
        </authorList>
    </citation>
    <scope>NUCLEOTIDE SEQUENCE</scope>
    <source>
        <strain evidence="2">JCM 4346</strain>
    </source>
</reference>
<organism evidence="2 3">
    <name type="scientific">Streptomyces aurantiogriseus</name>
    <dbReference type="NCBI Taxonomy" id="66870"/>
    <lineage>
        <taxon>Bacteria</taxon>
        <taxon>Bacillati</taxon>
        <taxon>Actinomycetota</taxon>
        <taxon>Actinomycetes</taxon>
        <taxon>Kitasatosporales</taxon>
        <taxon>Streptomycetaceae</taxon>
        <taxon>Streptomyces</taxon>
    </lineage>
</organism>
<proteinExistence type="predicted"/>
<keyword evidence="3" id="KW-1185">Reference proteome</keyword>
<dbReference type="InterPro" id="IPR054738">
    <property type="entry name" value="Siphovirus-type_tail_C"/>
</dbReference>
<dbReference type="AlphaFoldDB" id="A0A918CIK8"/>
<gene>
    <name evidence="2" type="ORF">GCM10010251_45360</name>
</gene>
<evidence type="ECO:0000313" key="3">
    <source>
        <dbReference type="Proteomes" id="UP000658320"/>
    </source>
</evidence>
<accession>A0A918CIK8</accession>
<dbReference type="Pfam" id="PF22768">
    <property type="entry name" value="SPP1_Dit"/>
    <property type="match status" value="1"/>
</dbReference>
<comment type="caution">
    <text evidence="2">The sequence shown here is derived from an EMBL/GenBank/DDBJ whole genome shotgun (WGS) entry which is preliminary data.</text>
</comment>
<dbReference type="EMBL" id="BMSX01000010">
    <property type="protein sequence ID" value="GGR24212.1"/>
    <property type="molecule type" value="Genomic_DNA"/>
</dbReference>
<dbReference type="Proteomes" id="UP000658320">
    <property type="component" value="Unassembled WGS sequence"/>
</dbReference>
<evidence type="ECO:0000313" key="2">
    <source>
        <dbReference type="EMBL" id="GGR24212.1"/>
    </source>
</evidence>
<evidence type="ECO:0000259" key="1">
    <source>
        <dbReference type="Pfam" id="PF22768"/>
    </source>
</evidence>
<sequence>MALLVGGSNTLPTGPGVPDVRATTVTWTSSSGRVTSLSDFDDPQSGAFVMPGVAGTGLPEYTYFTDQSPAFDGSVVRGVRAGQRQITIPLHLWGPDRPSCLARFHRLVQDLNPLSGPGTLAFSEADGSTRRISAYYSDGFTGQEDDDKTGRHWMTAVLVFIAPSPYWLGEDRTVTFQVGGTSDTFLPLLPWKVRDSQVLGSVKVINLGEVYSYPVWTIRGPATVATITNTTTGESFVLTRSMSSSDTAVIDTREGVKSALLNGSTNLWPNLGSSPVLWPLRPGENNLSLTVTGASSASSVQLSYTSRYLTAF</sequence>
<dbReference type="RefSeq" id="WP_189939409.1">
    <property type="nucleotide sequence ID" value="NZ_BMSX01000010.1"/>
</dbReference>